<sequence>MSKVRRKNSIVHVVEWTIEDDYGSLALKKAFKCEDEAIAFAKKHRDESAQIHTLVIN</sequence>
<dbReference type="Proteomes" id="UP000050816">
    <property type="component" value="Unassembled WGS sequence"/>
</dbReference>
<gene>
    <name evidence="1" type="ORF">FC43_GL001044</name>
</gene>
<dbReference type="RefSeq" id="WP_156648243.1">
    <property type="nucleotide sequence ID" value="NZ_AZFK01000018.1"/>
</dbReference>
<accession>A0A0R1UJL2</accession>
<dbReference type="EMBL" id="AZFK01000018">
    <property type="protein sequence ID" value="KRL91626.1"/>
    <property type="molecule type" value="Genomic_DNA"/>
</dbReference>
<protein>
    <submittedName>
        <fullName evidence="1">Uncharacterized protein</fullName>
    </submittedName>
</protein>
<evidence type="ECO:0000313" key="1">
    <source>
        <dbReference type="EMBL" id="KRL91626.1"/>
    </source>
</evidence>
<evidence type="ECO:0000313" key="2">
    <source>
        <dbReference type="Proteomes" id="UP000050816"/>
    </source>
</evidence>
<organism evidence="1 2">
    <name type="scientific">Limosilactobacillus ingluviei DSM 15946</name>
    <dbReference type="NCBI Taxonomy" id="1423760"/>
    <lineage>
        <taxon>Bacteria</taxon>
        <taxon>Bacillati</taxon>
        <taxon>Bacillota</taxon>
        <taxon>Bacilli</taxon>
        <taxon>Lactobacillales</taxon>
        <taxon>Lactobacillaceae</taxon>
        <taxon>Limosilactobacillus</taxon>
    </lineage>
</organism>
<dbReference type="AlphaFoldDB" id="A0A0R1UJL2"/>
<comment type="caution">
    <text evidence="1">The sequence shown here is derived from an EMBL/GenBank/DDBJ whole genome shotgun (WGS) entry which is preliminary data.</text>
</comment>
<reference evidence="1 2" key="1">
    <citation type="journal article" date="2015" name="Genome Announc.">
        <title>Expanding the biotechnology potential of lactobacilli through comparative genomics of 213 strains and associated genera.</title>
        <authorList>
            <person name="Sun Z."/>
            <person name="Harris H.M."/>
            <person name="McCann A."/>
            <person name="Guo C."/>
            <person name="Argimon S."/>
            <person name="Zhang W."/>
            <person name="Yang X."/>
            <person name="Jeffery I.B."/>
            <person name="Cooney J.C."/>
            <person name="Kagawa T.F."/>
            <person name="Liu W."/>
            <person name="Song Y."/>
            <person name="Salvetti E."/>
            <person name="Wrobel A."/>
            <person name="Rasinkangas P."/>
            <person name="Parkhill J."/>
            <person name="Rea M.C."/>
            <person name="O'Sullivan O."/>
            <person name="Ritari J."/>
            <person name="Douillard F.P."/>
            <person name="Paul Ross R."/>
            <person name="Yang R."/>
            <person name="Briner A.E."/>
            <person name="Felis G.E."/>
            <person name="de Vos W.M."/>
            <person name="Barrangou R."/>
            <person name="Klaenhammer T.R."/>
            <person name="Caufield P.W."/>
            <person name="Cui Y."/>
            <person name="Zhang H."/>
            <person name="O'Toole P.W."/>
        </authorList>
    </citation>
    <scope>NUCLEOTIDE SEQUENCE [LARGE SCALE GENOMIC DNA]</scope>
    <source>
        <strain evidence="1 2">DSM 15946</strain>
    </source>
</reference>
<proteinExistence type="predicted"/>
<name>A0A0R1UJL2_9LACO</name>
<dbReference type="PATRIC" id="fig|1423760.3.peg.1095"/>